<reference evidence="2 3" key="1">
    <citation type="journal article" date="2015" name="Mol. Plant Microbe Interact.">
        <title>Genome, transcriptome, and functional analyses of Penicillium expansum provide new insights into secondary metabolism and pathogenicity.</title>
        <authorList>
            <person name="Ballester A.R."/>
            <person name="Marcet-Houben M."/>
            <person name="Levin E."/>
            <person name="Sela N."/>
            <person name="Selma-Lazaro C."/>
            <person name="Carmona L."/>
            <person name="Wisniewski M."/>
            <person name="Droby S."/>
            <person name="Gonzalez-Candelas L."/>
            <person name="Gabaldon T."/>
        </authorList>
    </citation>
    <scope>NUCLEOTIDE SEQUENCE [LARGE SCALE GENOMIC DNA]</scope>
    <source>
        <strain evidence="2 3">MD-8</strain>
    </source>
</reference>
<dbReference type="HOGENOM" id="CLU_2455434_0_0_1"/>
<keyword evidence="1" id="KW-0732">Signal</keyword>
<gene>
    <name evidence="2" type="ORF">PEX2_031640</name>
</gene>
<evidence type="ECO:0000313" key="3">
    <source>
        <dbReference type="Proteomes" id="UP000030143"/>
    </source>
</evidence>
<accession>A0A0A2J1R4</accession>
<name>A0A0A2J1R4_PENEN</name>
<dbReference type="GeneID" id="27675858"/>
<feature type="chain" id="PRO_5009752524" evidence="1">
    <location>
        <begin position="22"/>
        <end position="89"/>
    </location>
</feature>
<organism evidence="2 3">
    <name type="scientific">Penicillium expansum</name>
    <name type="common">Blue mold rot fungus</name>
    <dbReference type="NCBI Taxonomy" id="27334"/>
    <lineage>
        <taxon>Eukaryota</taxon>
        <taxon>Fungi</taxon>
        <taxon>Dikarya</taxon>
        <taxon>Ascomycota</taxon>
        <taxon>Pezizomycotina</taxon>
        <taxon>Eurotiomycetes</taxon>
        <taxon>Eurotiomycetidae</taxon>
        <taxon>Eurotiales</taxon>
        <taxon>Aspergillaceae</taxon>
        <taxon>Penicillium</taxon>
    </lineage>
</organism>
<dbReference type="Proteomes" id="UP000030143">
    <property type="component" value="Unassembled WGS sequence"/>
</dbReference>
<evidence type="ECO:0000313" key="2">
    <source>
        <dbReference type="EMBL" id="KGO49531.1"/>
    </source>
</evidence>
<dbReference type="EMBL" id="JQFZ01000379">
    <property type="protein sequence ID" value="KGO49531.1"/>
    <property type="molecule type" value="Genomic_DNA"/>
</dbReference>
<keyword evidence="3" id="KW-1185">Reference proteome</keyword>
<comment type="caution">
    <text evidence="2">The sequence shown here is derived from an EMBL/GenBank/DDBJ whole genome shotgun (WGS) entry which is preliminary data.</text>
</comment>
<protein>
    <submittedName>
        <fullName evidence="2">Uncharacterized protein</fullName>
    </submittedName>
</protein>
<sequence>MHFNILLTLSTLTALSSNAAAQISIGLFNGLGALGSQGVPSGQIPTPSSTPIPTLLKMLATLTASPFTAPSYMFLTSFGQMVLWFPSFY</sequence>
<feature type="signal peptide" evidence="1">
    <location>
        <begin position="1"/>
        <end position="21"/>
    </location>
</feature>
<dbReference type="RefSeq" id="XP_016592941.1">
    <property type="nucleotide sequence ID" value="XM_016740439.1"/>
</dbReference>
<dbReference type="VEuPathDB" id="FungiDB:PEXP_009210"/>
<proteinExistence type="predicted"/>
<evidence type="ECO:0000256" key="1">
    <source>
        <dbReference type="SAM" id="SignalP"/>
    </source>
</evidence>
<dbReference type="AlphaFoldDB" id="A0A0A2J1R4"/>